<dbReference type="EMBL" id="JAMKOV010000005">
    <property type="protein sequence ID" value="KAI8039583.1"/>
    <property type="molecule type" value="Genomic_DNA"/>
</dbReference>
<feature type="region of interest" description="Disordered" evidence="1">
    <location>
        <begin position="46"/>
        <end position="72"/>
    </location>
</feature>
<protein>
    <submittedName>
        <fullName evidence="2">Uncharacterized protein</fullName>
    </submittedName>
</protein>
<reference evidence="2" key="1">
    <citation type="journal article" date="2023" name="Genome Biol. Evol.">
        <title>Long-read-based Genome Assembly of Drosophila gunungcola Reveals Fewer Chemosensory Genes in Flower-breeding Species.</title>
        <authorList>
            <person name="Negi A."/>
            <person name="Liao B.Y."/>
            <person name="Yeh S.D."/>
        </authorList>
    </citation>
    <scope>NUCLEOTIDE SEQUENCE</scope>
    <source>
        <strain evidence="2">Sukarami</strain>
    </source>
</reference>
<evidence type="ECO:0000313" key="2">
    <source>
        <dbReference type="EMBL" id="KAI8039583.1"/>
    </source>
</evidence>
<organism evidence="2 3">
    <name type="scientific">Drosophila gunungcola</name>
    <name type="common">fruit fly</name>
    <dbReference type="NCBI Taxonomy" id="103775"/>
    <lineage>
        <taxon>Eukaryota</taxon>
        <taxon>Metazoa</taxon>
        <taxon>Ecdysozoa</taxon>
        <taxon>Arthropoda</taxon>
        <taxon>Hexapoda</taxon>
        <taxon>Insecta</taxon>
        <taxon>Pterygota</taxon>
        <taxon>Neoptera</taxon>
        <taxon>Endopterygota</taxon>
        <taxon>Diptera</taxon>
        <taxon>Brachycera</taxon>
        <taxon>Muscomorpha</taxon>
        <taxon>Ephydroidea</taxon>
        <taxon>Drosophilidae</taxon>
        <taxon>Drosophila</taxon>
        <taxon>Sophophora</taxon>
    </lineage>
</organism>
<evidence type="ECO:0000256" key="1">
    <source>
        <dbReference type="SAM" id="MobiDB-lite"/>
    </source>
</evidence>
<gene>
    <name evidence="2" type="ORF">M5D96_007003</name>
</gene>
<keyword evidence="3" id="KW-1185">Reference proteome</keyword>
<comment type="caution">
    <text evidence="2">The sequence shown here is derived from an EMBL/GenBank/DDBJ whole genome shotgun (WGS) entry which is preliminary data.</text>
</comment>
<dbReference type="Proteomes" id="UP001059596">
    <property type="component" value="Unassembled WGS sequence"/>
</dbReference>
<sequence>VEVEVGIESETTLCWPHDRRCQANTNTKERERSLALRFAAAKAEVGDEAPRRHNNAARTKWNWSVKDGLNDN</sequence>
<name>A0A9P9YMR1_9MUSC</name>
<accession>A0A9P9YMR1</accession>
<dbReference type="AlphaFoldDB" id="A0A9P9YMR1"/>
<proteinExistence type="predicted"/>
<evidence type="ECO:0000313" key="3">
    <source>
        <dbReference type="Proteomes" id="UP001059596"/>
    </source>
</evidence>
<feature type="non-terminal residue" evidence="2">
    <location>
        <position position="72"/>
    </location>
</feature>